<dbReference type="RefSeq" id="WP_290319637.1">
    <property type="nucleotide sequence ID" value="NZ_JAUFPN010000195.1"/>
</dbReference>
<dbReference type="EMBL" id="JAUFPN010000195">
    <property type="protein sequence ID" value="MDN3567588.1"/>
    <property type="molecule type" value="Genomic_DNA"/>
</dbReference>
<dbReference type="SFLD" id="SFLDG01212">
    <property type="entry name" value="Phytoene_synthase_like"/>
    <property type="match status" value="1"/>
</dbReference>
<dbReference type="Proteomes" id="UP001529369">
    <property type="component" value="Unassembled WGS sequence"/>
</dbReference>
<keyword evidence="3" id="KW-1185">Reference proteome</keyword>
<organism evidence="2 3">
    <name type="scientific">Paeniroseomonas aquatica</name>
    <dbReference type="NCBI Taxonomy" id="373043"/>
    <lineage>
        <taxon>Bacteria</taxon>
        <taxon>Pseudomonadati</taxon>
        <taxon>Pseudomonadota</taxon>
        <taxon>Alphaproteobacteria</taxon>
        <taxon>Acetobacterales</taxon>
        <taxon>Acetobacteraceae</taxon>
        <taxon>Paeniroseomonas</taxon>
    </lineage>
</organism>
<comment type="caution">
    <text evidence="2">The sequence shown here is derived from an EMBL/GenBank/DDBJ whole genome shotgun (WGS) entry which is preliminary data.</text>
</comment>
<dbReference type="SUPFAM" id="SSF48576">
    <property type="entry name" value="Terpenoid synthases"/>
    <property type="match status" value="1"/>
</dbReference>
<dbReference type="PANTHER" id="PTHR31480">
    <property type="entry name" value="BIFUNCTIONAL LYCOPENE CYCLASE/PHYTOENE SYNTHASE"/>
    <property type="match status" value="1"/>
</dbReference>
<sequence length="339" mass="36434">MPLLGRRPVLSQADLEACRTLLKGGSKSFHAASRLLPRRVCEPAAALYAFCRVADDAIDLDGSLGALALLHRRLDAIYAGQPMDTPADRALAAVVTAYGIPRALPAALLDGFAWDREGRRYETIAALEEYAARVAGSVGAMMTLLMGARAPEVVARACDLGVAMQLSNIARDVGEDARAGRLYLPLAWLREEGLDPEAWLANPVFDARIGRVVRRLLARADALYRRSESGIARLPLACRPGIGAARYIYAEIGAEVLRHGGDSVSRRAVVSGRRKLALLARSLGAIALPARALAAPPLEATRYLVEAIPRRPVVEETGIGRLVDLFLLAQDRRQASPPA</sequence>
<dbReference type="SFLD" id="SFLDG01018">
    <property type="entry name" value="Squalene/Phytoene_Synthase_Lik"/>
    <property type="match status" value="1"/>
</dbReference>
<evidence type="ECO:0000313" key="3">
    <source>
        <dbReference type="Proteomes" id="UP001529369"/>
    </source>
</evidence>
<evidence type="ECO:0000256" key="1">
    <source>
        <dbReference type="ARBA" id="ARBA00022679"/>
    </source>
</evidence>
<dbReference type="CDD" id="cd00683">
    <property type="entry name" value="Trans_IPPS_HH"/>
    <property type="match status" value="1"/>
</dbReference>
<evidence type="ECO:0000313" key="2">
    <source>
        <dbReference type="EMBL" id="MDN3567588.1"/>
    </source>
</evidence>
<dbReference type="InterPro" id="IPR044843">
    <property type="entry name" value="Trans_IPPS_bact-type"/>
</dbReference>
<dbReference type="GO" id="GO:0016740">
    <property type="term" value="F:transferase activity"/>
    <property type="evidence" value="ECO:0007669"/>
    <property type="project" value="UniProtKB-KW"/>
</dbReference>
<accession>A0ABT8AD18</accession>
<dbReference type="EC" id="2.5.1.-" evidence="2"/>
<reference evidence="3" key="1">
    <citation type="journal article" date="2019" name="Int. J. Syst. Evol. Microbiol.">
        <title>The Global Catalogue of Microorganisms (GCM) 10K type strain sequencing project: providing services to taxonomists for standard genome sequencing and annotation.</title>
        <authorList>
            <consortium name="The Broad Institute Genomics Platform"/>
            <consortium name="The Broad Institute Genome Sequencing Center for Infectious Disease"/>
            <person name="Wu L."/>
            <person name="Ma J."/>
        </authorList>
    </citation>
    <scope>NUCLEOTIDE SEQUENCE [LARGE SCALE GENOMIC DNA]</scope>
    <source>
        <strain evidence="3">CECT 7131</strain>
    </source>
</reference>
<dbReference type="Pfam" id="PF00494">
    <property type="entry name" value="SQS_PSY"/>
    <property type="match status" value="1"/>
</dbReference>
<keyword evidence="1 2" id="KW-0808">Transferase</keyword>
<dbReference type="Gene3D" id="1.10.600.10">
    <property type="entry name" value="Farnesyl Diphosphate Synthase"/>
    <property type="match status" value="1"/>
</dbReference>
<gene>
    <name evidence="2" type="ORF">QWZ14_24685</name>
</gene>
<dbReference type="InterPro" id="IPR002060">
    <property type="entry name" value="Squ/phyt_synthse"/>
</dbReference>
<dbReference type="InterPro" id="IPR019845">
    <property type="entry name" value="Squalene/phytoene_synthase_CS"/>
</dbReference>
<protein>
    <submittedName>
        <fullName evidence="2">Phytoene/squalene synthase family protein</fullName>
        <ecNumber evidence="2">2.5.1.-</ecNumber>
    </submittedName>
</protein>
<proteinExistence type="predicted"/>
<dbReference type="PROSITE" id="PS01045">
    <property type="entry name" value="SQUALEN_PHYTOEN_SYN_2"/>
    <property type="match status" value="1"/>
</dbReference>
<dbReference type="InterPro" id="IPR033904">
    <property type="entry name" value="Trans_IPPS_HH"/>
</dbReference>
<dbReference type="SFLD" id="SFLDS00005">
    <property type="entry name" value="Isoprenoid_Synthase_Type_I"/>
    <property type="match status" value="1"/>
</dbReference>
<dbReference type="InterPro" id="IPR008949">
    <property type="entry name" value="Isoprenoid_synthase_dom_sf"/>
</dbReference>
<name>A0ABT8AD18_9PROT</name>